<proteinExistence type="predicted"/>
<evidence type="ECO:0008006" key="3">
    <source>
        <dbReference type="Google" id="ProtNLM"/>
    </source>
</evidence>
<gene>
    <name evidence="1" type="ORF">A6A03_13820</name>
</gene>
<evidence type="ECO:0000313" key="2">
    <source>
        <dbReference type="Proteomes" id="UP000078287"/>
    </source>
</evidence>
<sequence>MNLREHLLYSSMLAAGLYPRQPVAAALLIAGGVLIDLDHLALYVCRTGDWSISGALVYNRYRNRLPRHGDNRPRYGSLRSWLHRPLLVLPPLWMLAQRYPQLRPFALGITFHLLLDHLPLPLIWAAYLRAGGHCGHCGSRQPLEVYRRPRLPDRRMHWIALCRRCATKRMWYTDHNTHATTTSALPND</sequence>
<dbReference type="EMBL" id="LWQS01000051">
    <property type="protein sequence ID" value="OAN45815.1"/>
    <property type="molecule type" value="Genomic_DNA"/>
</dbReference>
<dbReference type="STRING" id="1707952.A6A03_13820"/>
<protein>
    <recommendedName>
        <fullName evidence="3">Metal-dependent hydrolase</fullName>
    </recommendedName>
</protein>
<organism evidence="1 2">
    <name type="scientific">Chloroflexus islandicus</name>
    <dbReference type="NCBI Taxonomy" id="1707952"/>
    <lineage>
        <taxon>Bacteria</taxon>
        <taxon>Bacillati</taxon>
        <taxon>Chloroflexota</taxon>
        <taxon>Chloroflexia</taxon>
        <taxon>Chloroflexales</taxon>
        <taxon>Chloroflexineae</taxon>
        <taxon>Chloroflexaceae</taxon>
        <taxon>Chloroflexus</taxon>
    </lineage>
</organism>
<dbReference type="AlphaFoldDB" id="A0A178MCP2"/>
<dbReference type="RefSeq" id="WP_066787096.1">
    <property type="nucleotide sequence ID" value="NZ_LWQS01000051.1"/>
</dbReference>
<comment type="caution">
    <text evidence="1">The sequence shown here is derived from an EMBL/GenBank/DDBJ whole genome shotgun (WGS) entry which is preliminary data.</text>
</comment>
<reference evidence="1 2" key="1">
    <citation type="submission" date="2016-04" db="EMBL/GenBank/DDBJ databases">
        <title>Chloroflexus islandicus sp. nov., a thermophilic filamentous anoxygenic phototrophic bacterium from geyser Strokkur (Iceland).</title>
        <authorList>
            <person name="Gaisin V.A."/>
            <person name="Kalashnikov A.M."/>
            <person name="Sukhacheva M.V."/>
            <person name="Grouzdev D.S."/>
            <person name="Ivanov T.M."/>
            <person name="Kuznetsov B."/>
            <person name="Gorlenko V.M."/>
        </authorList>
    </citation>
    <scope>NUCLEOTIDE SEQUENCE [LARGE SCALE GENOMIC DNA]</scope>
    <source>
        <strain evidence="2">isl-2</strain>
    </source>
</reference>
<name>A0A178MCP2_9CHLR</name>
<dbReference type="OrthoDB" id="158556at2"/>
<evidence type="ECO:0000313" key="1">
    <source>
        <dbReference type="EMBL" id="OAN45815.1"/>
    </source>
</evidence>
<keyword evidence="2" id="KW-1185">Reference proteome</keyword>
<accession>A0A178MCP2</accession>
<dbReference type="Proteomes" id="UP000078287">
    <property type="component" value="Unassembled WGS sequence"/>
</dbReference>